<dbReference type="AlphaFoldDB" id="A0A081AA87"/>
<comment type="caution">
    <text evidence="1">The sequence shown here is derived from an EMBL/GenBank/DDBJ whole genome shotgun (WGS) entry which is preliminary data.</text>
</comment>
<accession>A0A081AA87</accession>
<organism evidence="1 2">
    <name type="scientific">Phytophthora nicotianae P1976</name>
    <dbReference type="NCBI Taxonomy" id="1317066"/>
    <lineage>
        <taxon>Eukaryota</taxon>
        <taxon>Sar</taxon>
        <taxon>Stramenopiles</taxon>
        <taxon>Oomycota</taxon>
        <taxon>Peronosporomycetes</taxon>
        <taxon>Peronosporales</taxon>
        <taxon>Peronosporaceae</taxon>
        <taxon>Phytophthora</taxon>
    </lineage>
</organism>
<gene>
    <name evidence="1" type="ORF">F444_08682</name>
</gene>
<evidence type="ECO:0000313" key="2">
    <source>
        <dbReference type="Proteomes" id="UP000028582"/>
    </source>
</evidence>
<sequence length="47" mass="5298">MPSQPKNRQEAKSTYSQSGNVTQMTPFAWSHFVLSIFYSEAEVGQDS</sequence>
<proteinExistence type="predicted"/>
<dbReference type="EMBL" id="ANJA01001623">
    <property type="protein sequence ID" value="ETO75798.1"/>
    <property type="molecule type" value="Genomic_DNA"/>
</dbReference>
<protein>
    <submittedName>
        <fullName evidence="1">Uncharacterized protein</fullName>
    </submittedName>
</protein>
<reference evidence="1 2" key="1">
    <citation type="submission" date="2013-11" db="EMBL/GenBank/DDBJ databases">
        <title>The Genome Sequence of Phytophthora parasitica P1976.</title>
        <authorList>
            <consortium name="The Broad Institute Genomics Platform"/>
            <person name="Russ C."/>
            <person name="Tyler B."/>
            <person name="Panabieres F."/>
            <person name="Shan W."/>
            <person name="Tripathy S."/>
            <person name="Grunwald N."/>
            <person name="Machado M."/>
            <person name="Johnson C.S."/>
            <person name="Walker B."/>
            <person name="Young S."/>
            <person name="Zeng Q."/>
            <person name="Gargeya S."/>
            <person name="Fitzgerald M."/>
            <person name="Haas B."/>
            <person name="Abouelleil A."/>
            <person name="Allen A.W."/>
            <person name="Alvarado L."/>
            <person name="Arachchi H.M."/>
            <person name="Berlin A.M."/>
            <person name="Chapman S.B."/>
            <person name="Gainer-Dewar J."/>
            <person name="Goldberg J."/>
            <person name="Griggs A."/>
            <person name="Gujja S."/>
            <person name="Hansen M."/>
            <person name="Howarth C."/>
            <person name="Imamovic A."/>
            <person name="Ireland A."/>
            <person name="Larimer J."/>
            <person name="McCowan C."/>
            <person name="Murphy C."/>
            <person name="Pearson M."/>
            <person name="Poon T.W."/>
            <person name="Priest M."/>
            <person name="Roberts A."/>
            <person name="Saif S."/>
            <person name="Shea T."/>
            <person name="Sisk P."/>
            <person name="Sykes S."/>
            <person name="Wortman J."/>
            <person name="Nusbaum C."/>
            <person name="Birren B."/>
        </authorList>
    </citation>
    <scope>NUCLEOTIDE SEQUENCE [LARGE SCALE GENOMIC DNA]</scope>
    <source>
        <strain evidence="1 2">P1976</strain>
    </source>
</reference>
<evidence type="ECO:0000313" key="1">
    <source>
        <dbReference type="EMBL" id="ETO75798.1"/>
    </source>
</evidence>
<name>A0A081AA87_PHYNI</name>
<dbReference type="Proteomes" id="UP000028582">
    <property type="component" value="Unassembled WGS sequence"/>
</dbReference>